<accession>A0A914UPB6</accession>
<evidence type="ECO:0000313" key="1">
    <source>
        <dbReference type="Proteomes" id="UP000887566"/>
    </source>
</evidence>
<dbReference type="Proteomes" id="UP000887566">
    <property type="component" value="Unplaced"/>
</dbReference>
<keyword evidence="1" id="KW-1185">Reference proteome</keyword>
<evidence type="ECO:0000313" key="2">
    <source>
        <dbReference type="WBParaSite" id="PSAMB.scaffold11476size3332.g34162.t1"/>
    </source>
</evidence>
<reference evidence="2" key="1">
    <citation type="submission" date="2022-11" db="UniProtKB">
        <authorList>
            <consortium name="WormBaseParasite"/>
        </authorList>
    </citation>
    <scope>IDENTIFICATION</scope>
</reference>
<proteinExistence type="predicted"/>
<organism evidence="1 2">
    <name type="scientific">Plectus sambesii</name>
    <dbReference type="NCBI Taxonomy" id="2011161"/>
    <lineage>
        <taxon>Eukaryota</taxon>
        <taxon>Metazoa</taxon>
        <taxon>Ecdysozoa</taxon>
        <taxon>Nematoda</taxon>
        <taxon>Chromadorea</taxon>
        <taxon>Plectida</taxon>
        <taxon>Plectina</taxon>
        <taxon>Plectoidea</taxon>
        <taxon>Plectidae</taxon>
        <taxon>Plectus</taxon>
    </lineage>
</organism>
<dbReference type="AlphaFoldDB" id="A0A914UPB6"/>
<name>A0A914UPB6_9BILA</name>
<dbReference type="WBParaSite" id="PSAMB.scaffold11476size3332.g34162.t1">
    <property type="protein sequence ID" value="PSAMB.scaffold11476size3332.g34162.t1"/>
    <property type="gene ID" value="PSAMB.scaffold11476size3332.g34162"/>
</dbReference>
<sequence>MQISIILYQEEEELDVISVTDMCLVYNSQLEALLRAKCLADDCNSHVEQIAWVRHGSLYTANMQCFHGHSNSWSSQPKVTDMQSDTMFRGNLGLTPDTLDAGLAYAVRSLYNTVHRD</sequence>
<protein>
    <submittedName>
        <fullName evidence="2">Uncharacterized protein</fullName>
    </submittedName>
</protein>